<proteinExistence type="predicted"/>
<sequence length="159" mass="18066">MTLIFQGLTTCMICGEVLNKDKPYTGFPAFTANRRDPLYFFNDAALHECCLQQHPDGRRALMVCEEAIRNLPASPHICVVDKQVITSYRKVISFGLLSSDQQEPLAAFNFIILNRDNLCRWPAKALFIKQAVDFISKGKWECAAPRDYLQELIDDCLSC</sequence>
<dbReference type="EMBL" id="RIAR02000001">
    <property type="protein sequence ID" value="NSL90788.1"/>
    <property type="molecule type" value="Genomic_DNA"/>
</dbReference>
<evidence type="ECO:0000313" key="1">
    <source>
        <dbReference type="EMBL" id="NSL90788.1"/>
    </source>
</evidence>
<dbReference type="OrthoDB" id="1257558at2"/>
<dbReference type="AlphaFoldDB" id="A0A433WKC6"/>
<comment type="caution">
    <text evidence="1">The sequence shown here is derived from an EMBL/GenBank/DDBJ whole genome shotgun (WGS) entry which is preliminary data.</text>
</comment>
<gene>
    <name evidence="1" type="ORF">ECE50_028450</name>
</gene>
<reference evidence="1" key="1">
    <citation type="submission" date="2020-05" db="EMBL/GenBank/DDBJ databases">
        <title>Chitinophaga laudate sp. nov., isolated from a tropical peat swamp.</title>
        <authorList>
            <person name="Goh C.B.S."/>
            <person name="Lee M.S."/>
            <person name="Parimannan S."/>
            <person name="Pasbakhsh P."/>
            <person name="Yule C.M."/>
            <person name="Rajandas H."/>
            <person name="Loke S."/>
            <person name="Croft L."/>
            <person name="Tan J.B.L."/>
        </authorList>
    </citation>
    <scope>NUCLEOTIDE SEQUENCE</scope>
    <source>
        <strain evidence="1">Mgbs1</strain>
    </source>
</reference>
<accession>A0A433WKC6</accession>
<organism evidence="1 2">
    <name type="scientific">Chitinophaga solisilvae</name>
    <dbReference type="NCBI Taxonomy" id="1233460"/>
    <lineage>
        <taxon>Bacteria</taxon>
        <taxon>Pseudomonadati</taxon>
        <taxon>Bacteroidota</taxon>
        <taxon>Chitinophagia</taxon>
        <taxon>Chitinophagales</taxon>
        <taxon>Chitinophagaceae</taxon>
        <taxon>Chitinophaga</taxon>
    </lineage>
</organism>
<protein>
    <submittedName>
        <fullName evidence="1">Uncharacterized protein</fullName>
    </submittedName>
</protein>
<name>A0A433WKC6_9BACT</name>
<dbReference type="Proteomes" id="UP000281028">
    <property type="component" value="Unassembled WGS sequence"/>
</dbReference>
<evidence type="ECO:0000313" key="2">
    <source>
        <dbReference type="Proteomes" id="UP000281028"/>
    </source>
</evidence>
<keyword evidence="2" id="KW-1185">Reference proteome</keyword>